<reference evidence="1 2" key="1">
    <citation type="submission" date="2019-03" db="EMBL/GenBank/DDBJ databases">
        <title>Genomic Encyclopedia of Archaeal and Bacterial Type Strains, Phase II (KMG-II): from individual species to whole genera.</title>
        <authorList>
            <person name="Goeker M."/>
        </authorList>
    </citation>
    <scope>NUCLEOTIDE SEQUENCE [LARGE SCALE GENOMIC DNA]</scope>
    <source>
        <strain evidence="1 2">ATCC 25309</strain>
    </source>
</reference>
<dbReference type="EMBL" id="SOCA01000004">
    <property type="protein sequence ID" value="TDU70672.1"/>
    <property type="molecule type" value="Genomic_DNA"/>
</dbReference>
<protein>
    <submittedName>
        <fullName evidence="1">Uncharacterized protein</fullName>
    </submittedName>
</protein>
<name>A0A4R7RXX1_9BACT</name>
<accession>A0A4R7RXX1</accession>
<proteinExistence type="predicted"/>
<dbReference type="RefSeq" id="WP_208300350.1">
    <property type="nucleotide sequence ID" value="NZ_SOCA01000004.1"/>
</dbReference>
<evidence type="ECO:0000313" key="2">
    <source>
        <dbReference type="Proteomes" id="UP000295662"/>
    </source>
</evidence>
<dbReference type="Proteomes" id="UP000295662">
    <property type="component" value="Unassembled WGS sequence"/>
</dbReference>
<comment type="caution">
    <text evidence="1">The sequence shown here is derived from an EMBL/GenBank/DDBJ whole genome shotgun (WGS) entry which is preliminary data.</text>
</comment>
<sequence>MMDPSKLESMITVSDFKKVSRYGLWLPHGWTDKAKPVGQELALHPSLRAIFHDKISYKDTDQYRKMHHAVEQYLHGKVKRPSLAGAYWCRSYEDIDRYFEILMGCYEDIRLNGYKSQTELRQIDPTIVRSNLDEIKIAVDSQGKAIFIGKGGNHRFSIVRNLKIPVIPVILVGVDKGWARKNVTLKGYGSDAAYESVRLVVEELLRP</sequence>
<keyword evidence="2" id="KW-1185">Reference proteome</keyword>
<evidence type="ECO:0000313" key="1">
    <source>
        <dbReference type="EMBL" id="TDU70672.1"/>
    </source>
</evidence>
<organism evidence="1 2">
    <name type="scientific">Prosthecobacter fusiformis</name>
    <dbReference type="NCBI Taxonomy" id="48464"/>
    <lineage>
        <taxon>Bacteria</taxon>
        <taxon>Pseudomonadati</taxon>
        <taxon>Verrucomicrobiota</taxon>
        <taxon>Verrucomicrobiia</taxon>
        <taxon>Verrucomicrobiales</taxon>
        <taxon>Verrucomicrobiaceae</taxon>
        <taxon>Prosthecobacter</taxon>
    </lineage>
</organism>
<dbReference type="AlphaFoldDB" id="A0A4R7RXX1"/>
<gene>
    <name evidence="1" type="ORF">EI77_02720</name>
</gene>